<dbReference type="VEuPathDB" id="FungiDB:CAGL0F05753g"/>
<keyword evidence="2 5" id="KW-0812">Transmembrane</keyword>
<dbReference type="SUPFAM" id="SSF56300">
    <property type="entry name" value="Metallo-dependent phosphatases"/>
    <property type="match status" value="1"/>
</dbReference>
<evidence type="ECO:0000313" key="7">
    <source>
        <dbReference type="EMBL" id="KTB00601.1"/>
    </source>
</evidence>
<keyword evidence="4 5" id="KW-0472">Membrane</keyword>
<evidence type="ECO:0000256" key="1">
    <source>
        <dbReference type="ARBA" id="ARBA00004141"/>
    </source>
</evidence>
<dbReference type="EMBL" id="LLZZ01000137">
    <property type="protein sequence ID" value="KTB00601.1"/>
    <property type="molecule type" value="Genomic_DNA"/>
</dbReference>
<evidence type="ECO:0000259" key="6">
    <source>
        <dbReference type="Pfam" id="PF00149"/>
    </source>
</evidence>
<comment type="caution">
    <text evidence="7">The sequence shown here is derived from an EMBL/GenBank/DDBJ whole genome shotgun (WGS) entry which is preliminary data.</text>
</comment>
<keyword evidence="3 5" id="KW-1133">Transmembrane helix</keyword>
<dbReference type="InterPro" id="IPR029052">
    <property type="entry name" value="Metallo-depent_PP-like"/>
</dbReference>
<dbReference type="VEuPathDB" id="FungiDB:GVI51_F05379"/>
<dbReference type="Proteomes" id="UP000054886">
    <property type="component" value="Unassembled WGS sequence"/>
</dbReference>
<dbReference type="GO" id="GO:0006506">
    <property type="term" value="P:GPI anchor biosynthetic process"/>
    <property type="evidence" value="ECO:0007669"/>
    <property type="project" value="EnsemblFungi"/>
</dbReference>
<feature type="transmembrane region" description="Helical" evidence="5">
    <location>
        <begin position="391"/>
        <end position="410"/>
    </location>
</feature>
<evidence type="ECO:0000256" key="3">
    <source>
        <dbReference type="ARBA" id="ARBA00022989"/>
    </source>
</evidence>
<evidence type="ECO:0000313" key="8">
    <source>
        <dbReference type="Proteomes" id="UP000054886"/>
    </source>
</evidence>
<comment type="subcellular location">
    <subcellularLocation>
        <location evidence="1">Membrane</location>
        <topology evidence="1">Multi-pass membrane protein</topology>
    </subcellularLocation>
</comment>
<dbReference type="Gene3D" id="3.60.21.10">
    <property type="match status" value="1"/>
</dbReference>
<protein>
    <submittedName>
        <fullName evidence="7">Cell division control protein 1</fullName>
    </submittedName>
</protein>
<dbReference type="VEuPathDB" id="FungiDB:B1J91_F05753g"/>
<keyword evidence="7" id="KW-0131">Cell cycle</keyword>
<reference evidence="7 8" key="1">
    <citation type="submission" date="2015-10" db="EMBL/GenBank/DDBJ databases">
        <title>Draft genomes sequences of Candida glabrata isolates 1A, 1B, 2A, 2B, 3A and 3B.</title>
        <authorList>
            <person name="Haavelsrud O.E."/>
            <person name="Gaustad P."/>
        </authorList>
    </citation>
    <scope>NUCLEOTIDE SEQUENCE [LARGE SCALE GENOMIC DNA]</scope>
    <source>
        <strain evidence="7">910700640</strain>
    </source>
</reference>
<dbReference type="Pfam" id="PF00149">
    <property type="entry name" value="Metallophos"/>
    <property type="match status" value="1"/>
</dbReference>
<gene>
    <name evidence="7" type="ORF">AO440_001341</name>
</gene>
<dbReference type="GO" id="GO:0006281">
    <property type="term" value="P:DNA repair"/>
    <property type="evidence" value="ECO:0007669"/>
    <property type="project" value="EnsemblFungi"/>
</dbReference>
<evidence type="ECO:0000256" key="2">
    <source>
        <dbReference type="ARBA" id="ARBA00022692"/>
    </source>
</evidence>
<keyword evidence="7" id="KW-0132">Cell division</keyword>
<dbReference type="GO" id="GO:0051301">
    <property type="term" value="P:cell division"/>
    <property type="evidence" value="ECO:0007669"/>
    <property type="project" value="UniProtKB-KW"/>
</dbReference>
<dbReference type="GO" id="GO:0016020">
    <property type="term" value="C:membrane"/>
    <property type="evidence" value="ECO:0007669"/>
    <property type="project" value="UniProtKB-SubCell"/>
</dbReference>
<evidence type="ECO:0000256" key="5">
    <source>
        <dbReference type="SAM" id="Phobius"/>
    </source>
</evidence>
<dbReference type="PANTHER" id="PTHR13315">
    <property type="entry name" value="METALLO PHOSPHOESTERASE RELATED"/>
    <property type="match status" value="1"/>
</dbReference>
<name>A0A0W0E3M6_CANGB</name>
<evidence type="ECO:0000256" key="4">
    <source>
        <dbReference type="ARBA" id="ARBA00023136"/>
    </source>
</evidence>
<organism evidence="7 8">
    <name type="scientific">Candida glabrata</name>
    <name type="common">Yeast</name>
    <name type="synonym">Torulopsis glabrata</name>
    <dbReference type="NCBI Taxonomy" id="5478"/>
    <lineage>
        <taxon>Eukaryota</taxon>
        <taxon>Fungi</taxon>
        <taxon>Dikarya</taxon>
        <taxon>Ascomycota</taxon>
        <taxon>Saccharomycotina</taxon>
        <taxon>Saccharomycetes</taxon>
        <taxon>Saccharomycetales</taxon>
        <taxon>Saccharomycetaceae</taxon>
        <taxon>Nakaseomyces</taxon>
    </lineage>
</organism>
<dbReference type="FunFam" id="3.60.21.10:FF:000093">
    <property type="entry name" value="Cell division cycle-related protein"/>
    <property type="match status" value="1"/>
</dbReference>
<accession>A0A0W0E3M6</accession>
<dbReference type="GO" id="GO:0016787">
    <property type="term" value="F:hydrolase activity"/>
    <property type="evidence" value="ECO:0007669"/>
    <property type="project" value="InterPro"/>
</dbReference>
<feature type="transmembrane region" description="Helical" evidence="5">
    <location>
        <begin position="463"/>
        <end position="485"/>
    </location>
</feature>
<dbReference type="InterPro" id="IPR033308">
    <property type="entry name" value="PGAP5/Cdc1/Ted1"/>
</dbReference>
<dbReference type="VEuPathDB" id="FungiDB:GWK60_F05357"/>
<dbReference type="GO" id="GO:0005783">
    <property type="term" value="C:endoplasmic reticulum"/>
    <property type="evidence" value="ECO:0007669"/>
    <property type="project" value="EnsemblFungi"/>
</dbReference>
<sequence length="488" mass="56297">MFKRKKADTMMDRSDDEVELGSVTTGNASRMLKPQCRQWKSVRSWRLVLGLWVAWVALIHYYEHTVVVRAMKKCQWNKWEQWENPVGAHHVALFADPQIMDNHSYPGRPAIVNYFTRVILDHYLARNWKYVQGYLEPQTSVFLGDLFDGGRYWDDKYWFNEYQRFNRIFPRKPGTTTITNVAGNHDIGFGDTVVKNSLLRFSAFFGETSDYFHIGNHTFVVLDTISLSDSADPHISEKPRDFLEKFGEVDPSYPRIMLSHVPLWRDVTKQTCGSRRESSNLFPVMKGDQYQTVITEEISNDVLDTIKPILLFSGDDHDYCHIKHEYTPKDGSGTKLANEYTVKSCAMNMGISKPAIQLLSLYNPQSEMGIGLTGQTYSTEMCYMPDPYKPLTMYIIAAIFCLIILIKTSFFPKRYIRSKYQNFAGKIKKVDETLPMPVSISDAQLEDKKLKASLQSSEEQSKFAVFFQKVVSLAALVLATFFYYYCVI</sequence>
<dbReference type="PANTHER" id="PTHR13315:SF4">
    <property type="entry name" value="METALLOPHOSPHOESTERASE, ISOFORM E"/>
    <property type="match status" value="1"/>
</dbReference>
<feature type="transmembrane region" description="Helical" evidence="5">
    <location>
        <begin position="45"/>
        <end position="62"/>
    </location>
</feature>
<feature type="domain" description="Calcineurin-like phosphoesterase" evidence="6">
    <location>
        <begin position="122"/>
        <end position="317"/>
    </location>
</feature>
<dbReference type="InterPro" id="IPR004843">
    <property type="entry name" value="Calcineurin-like_PHP"/>
</dbReference>
<dbReference type="AlphaFoldDB" id="A0A0W0E3M6"/>
<proteinExistence type="predicted"/>